<keyword evidence="1" id="KW-1133">Transmembrane helix</keyword>
<sequence>MNDLTRDSERLLSDSRQLLIDNRVGGRHRRVTAIGRESAQVRNRHRLKKLRNIVIAAAAILAFATIAGIVIDGIGFVGIVLTFFALIAAAGIFSVFPRISIPQAGDLNKGTPRQMVARTELWLESQRAALPAPAVALVDDLGVKLDLLGQQLETAPASHDSIRDIRELVGETLPEMVQSYTRVPAAMRKEEHAGATADERLVEGLARISGEIDSINRKIANGALDDLAVQHRYLGYRYGDGPAAAEGSSEEAPR</sequence>
<organism evidence="2 3">
    <name type="scientific">Alteriqipengyuania abyssalis</name>
    <dbReference type="NCBI Taxonomy" id="2860200"/>
    <lineage>
        <taxon>Bacteria</taxon>
        <taxon>Pseudomonadati</taxon>
        <taxon>Pseudomonadota</taxon>
        <taxon>Alphaproteobacteria</taxon>
        <taxon>Sphingomonadales</taxon>
        <taxon>Erythrobacteraceae</taxon>
        <taxon>Alteriqipengyuania</taxon>
    </lineage>
</organism>
<name>A0ABS7PDL6_9SPHN</name>
<protein>
    <recommendedName>
        <fullName evidence="4">DUF2207 domain-containing protein</fullName>
    </recommendedName>
</protein>
<keyword evidence="3" id="KW-1185">Reference proteome</keyword>
<evidence type="ECO:0000313" key="2">
    <source>
        <dbReference type="EMBL" id="MBY8337160.1"/>
    </source>
</evidence>
<comment type="caution">
    <text evidence="2">The sequence shown here is derived from an EMBL/GenBank/DDBJ whole genome shotgun (WGS) entry which is preliminary data.</text>
</comment>
<reference evidence="2 3" key="1">
    <citation type="submission" date="2021-07" db="EMBL/GenBank/DDBJ databases">
        <title>Alteriqipengyuania abyssalis NZ-12B nov, sp.nov isolated from deep sea sponge in pacific ocean.</title>
        <authorList>
            <person name="Tareen S."/>
            <person name="Wink J."/>
        </authorList>
    </citation>
    <scope>NUCLEOTIDE SEQUENCE [LARGE SCALE GENOMIC DNA]</scope>
    <source>
        <strain evidence="2 3">NZ-12B</strain>
    </source>
</reference>
<accession>A0ABS7PDL6</accession>
<evidence type="ECO:0008006" key="4">
    <source>
        <dbReference type="Google" id="ProtNLM"/>
    </source>
</evidence>
<dbReference type="RefSeq" id="WP_222824716.1">
    <property type="nucleotide sequence ID" value="NZ_JAHWXP010000002.1"/>
</dbReference>
<keyword evidence="1" id="KW-0472">Membrane</keyword>
<feature type="transmembrane region" description="Helical" evidence="1">
    <location>
        <begin position="77"/>
        <end position="96"/>
    </location>
</feature>
<dbReference type="Proteomes" id="UP000759298">
    <property type="component" value="Unassembled WGS sequence"/>
</dbReference>
<gene>
    <name evidence="2" type="ORF">KYN89_08860</name>
</gene>
<feature type="transmembrane region" description="Helical" evidence="1">
    <location>
        <begin position="52"/>
        <end position="71"/>
    </location>
</feature>
<dbReference type="EMBL" id="JAHWXP010000002">
    <property type="protein sequence ID" value="MBY8337160.1"/>
    <property type="molecule type" value="Genomic_DNA"/>
</dbReference>
<evidence type="ECO:0000256" key="1">
    <source>
        <dbReference type="SAM" id="Phobius"/>
    </source>
</evidence>
<evidence type="ECO:0000313" key="3">
    <source>
        <dbReference type="Proteomes" id="UP000759298"/>
    </source>
</evidence>
<proteinExistence type="predicted"/>
<keyword evidence="1" id="KW-0812">Transmembrane</keyword>